<organism evidence="6 7">
    <name type="scientific">Blattamonas nauphoetae</name>
    <dbReference type="NCBI Taxonomy" id="2049346"/>
    <lineage>
        <taxon>Eukaryota</taxon>
        <taxon>Metamonada</taxon>
        <taxon>Preaxostyla</taxon>
        <taxon>Oxymonadida</taxon>
        <taxon>Blattamonas</taxon>
    </lineage>
</organism>
<dbReference type="Proteomes" id="UP001281761">
    <property type="component" value="Unassembled WGS sequence"/>
</dbReference>
<feature type="region of interest" description="Disordered" evidence="5">
    <location>
        <begin position="1"/>
        <end position="36"/>
    </location>
</feature>
<evidence type="ECO:0000313" key="6">
    <source>
        <dbReference type="EMBL" id="KAK2952105.1"/>
    </source>
</evidence>
<evidence type="ECO:0000256" key="5">
    <source>
        <dbReference type="SAM" id="MobiDB-lite"/>
    </source>
</evidence>
<keyword evidence="2 4" id="KW-0689">Ribosomal protein</keyword>
<evidence type="ECO:0000313" key="7">
    <source>
        <dbReference type="Proteomes" id="UP001281761"/>
    </source>
</evidence>
<feature type="compositionally biased region" description="Low complexity" evidence="5">
    <location>
        <begin position="16"/>
        <end position="25"/>
    </location>
</feature>
<evidence type="ECO:0000256" key="3">
    <source>
        <dbReference type="ARBA" id="ARBA00023274"/>
    </source>
</evidence>
<sequence>MPPKAAGGKSKQGQVKKAMQKAGASKAKKKWSQESAKTSKQAAAVLLDAQGLEKLKTSIPSMKNITTASVADRLGCNLSLAKRVIRKLHAEGKIREVHKNGNFLLYTRIGGKEADAAAAVEEAKTVKAQKGKKGK</sequence>
<dbReference type="PANTHER" id="PTHR12850">
    <property type="entry name" value="40S RIBOSOMAL PROTEIN S25"/>
    <property type="match status" value="1"/>
</dbReference>
<dbReference type="Pfam" id="PF03297">
    <property type="entry name" value="Ribosomal_S25"/>
    <property type="match status" value="1"/>
</dbReference>
<dbReference type="InterPro" id="IPR004977">
    <property type="entry name" value="Ribosomal_eS25"/>
</dbReference>
<evidence type="ECO:0000256" key="2">
    <source>
        <dbReference type="ARBA" id="ARBA00022980"/>
    </source>
</evidence>
<accession>A0ABQ9XPP7</accession>
<evidence type="ECO:0000256" key="1">
    <source>
        <dbReference type="ARBA" id="ARBA00009106"/>
    </source>
</evidence>
<proteinExistence type="inferred from homology"/>
<reference evidence="6 7" key="1">
    <citation type="journal article" date="2022" name="bioRxiv">
        <title>Genomics of Preaxostyla Flagellates Illuminates Evolutionary Transitions and the Path Towards Mitochondrial Loss.</title>
        <authorList>
            <person name="Novak L.V.F."/>
            <person name="Treitli S.C."/>
            <person name="Pyrih J."/>
            <person name="Halakuc P."/>
            <person name="Pipaliya S.V."/>
            <person name="Vacek V."/>
            <person name="Brzon O."/>
            <person name="Soukal P."/>
            <person name="Eme L."/>
            <person name="Dacks J.B."/>
            <person name="Karnkowska A."/>
            <person name="Elias M."/>
            <person name="Hampl V."/>
        </authorList>
    </citation>
    <scope>NUCLEOTIDE SEQUENCE [LARGE SCALE GENOMIC DNA]</scope>
    <source>
        <strain evidence="6">NAU3</strain>
        <tissue evidence="6">Gut</tissue>
    </source>
</reference>
<dbReference type="GO" id="GO:0005840">
    <property type="term" value="C:ribosome"/>
    <property type="evidence" value="ECO:0007669"/>
    <property type="project" value="UniProtKB-KW"/>
</dbReference>
<protein>
    <recommendedName>
        <fullName evidence="4">40S ribosomal protein S25</fullName>
    </recommendedName>
</protein>
<comment type="similarity">
    <text evidence="1 4">Belongs to the eukaryotic ribosomal protein eS25 family.</text>
</comment>
<dbReference type="EMBL" id="JARBJD010000108">
    <property type="protein sequence ID" value="KAK2952105.1"/>
    <property type="molecule type" value="Genomic_DNA"/>
</dbReference>
<keyword evidence="7" id="KW-1185">Reference proteome</keyword>
<keyword evidence="3 4" id="KW-0687">Ribonucleoprotein</keyword>
<comment type="caution">
    <text evidence="6">The sequence shown here is derived from an EMBL/GenBank/DDBJ whole genome shotgun (WGS) entry which is preliminary data.</text>
</comment>
<dbReference type="Gene3D" id="3.30.63.20">
    <property type="match status" value="1"/>
</dbReference>
<evidence type="ECO:0000256" key="4">
    <source>
        <dbReference type="RuleBase" id="RU366057"/>
    </source>
</evidence>
<name>A0ABQ9XPP7_9EUKA</name>
<gene>
    <name evidence="6" type="ORF">BLNAU_12956</name>
</gene>